<sequence length="98" mass="10531">MSSQGQQVFQSITAGPAQHDRSFEELRTECYSQASIAGRQRPHSVDASKTPWNVLPPSFQPHADADGDNDGDVVMSDEPSQEVPYFGNTSSGGVVGLH</sequence>
<evidence type="ECO:0000313" key="1">
    <source>
        <dbReference type="EMBL" id="TFK66052.1"/>
    </source>
</evidence>
<proteinExistence type="predicted"/>
<accession>A0ACD3AMB7</accession>
<dbReference type="EMBL" id="ML208417">
    <property type="protein sequence ID" value="TFK66052.1"/>
    <property type="molecule type" value="Genomic_DNA"/>
</dbReference>
<name>A0ACD3AMB7_9AGAR</name>
<evidence type="ECO:0000313" key="2">
    <source>
        <dbReference type="Proteomes" id="UP000308600"/>
    </source>
</evidence>
<keyword evidence="2" id="KW-1185">Reference proteome</keyword>
<organism evidence="1 2">
    <name type="scientific">Pluteus cervinus</name>
    <dbReference type="NCBI Taxonomy" id="181527"/>
    <lineage>
        <taxon>Eukaryota</taxon>
        <taxon>Fungi</taxon>
        <taxon>Dikarya</taxon>
        <taxon>Basidiomycota</taxon>
        <taxon>Agaricomycotina</taxon>
        <taxon>Agaricomycetes</taxon>
        <taxon>Agaricomycetidae</taxon>
        <taxon>Agaricales</taxon>
        <taxon>Pluteineae</taxon>
        <taxon>Pluteaceae</taxon>
        <taxon>Pluteus</taxon>
    </lineage>
</organism>
<gene>
    <name evidence="1" type="ORF">BDN72DRAFT_844828</name>
</gene>
<reference evidence="1 2" key="1">
    <citation type="journal article" date="2019" name="Nat. Ecol. Evol.">
        <title>Megaphylogeny resolves global patterns of mushroom evolution.</title>
        <authorList>
            <person name="Varga T."/>
            <person name="Krizsan K."/>
            <person name="Foldi C."/>
            <person name="Dima B."/>
            <person name="Sanchez-Garcia M."/>
            <person name="Sanchez-Ramirez S."/>
            <person name="Szollosi G.J."/>
            <person name="Szarkandi J.G."/>
            <person name="Papp V."/>
            <person name="Albert L."/>
            <person name="Andreopoulos W."/>
            <person name="Angelini C."/>
            <person name="Antonin V."/>
            <person name="Barry K.W."/>
            <person name="Bougher N.L."/>
            <person name="Buchanan P."/>
            <person name="Buyck B."/>
            <person name="Bense V."/>
            <person name="Catcheside P."/>
            <person name="Chovatia M."/>
            <person name="Cooper J."/>
            <person name="Damon W."/>
            <person name="Desjardin D."/>
            <person name="Finy P."/>
            <person name="Geml J."/>
            <person name="Haridas S."/>
            <person name="Hughes K."/>
            <person name="Justo A."/>
            <person name="Karasinski D."/>
            <person name="Kautmanova I."/>
            <person name="Kiss B."/>
            <person name="Kocsube S."/>
            <person name="Kotiranta H."/>
            <person name="LaButti K.M."/>
            <person name="Lechner B.E."/>
            <person name="Liimatainen K."/>
            <person name="Lipzen A."/>
            <person name="Lukacs Z."/>
            <person name="Mihaltcheva S."/>
            <person name="Morgado L.N."/>
            <person name="Niskanen T."/>
            <person name="Noordeloos M.E."/>
            <person name="Ohm R.A."/>
            <person name="Ortiz-Santana B."/>
            <person name="Ovrebo C."/>
            <person name="Racz N."/>
            <person name="Riley R."/>
            <person name="Savchenko A."/>
            <person name="Shiryaev A."/>
            <person name="Soop K."/>
            <person name="Spirin V."/>
            <person name="Szebenyi C."/>
            <person name="Tomsovsky M."/>
            <person name="Tulloss R.E."/>
            <person name="Uehling J."/>
            <person name="Grigoriev I.V."/>
            <person name="Vagvolgyi C."/>
            <person name="Papp T."/>
            <person name="Martin F.M."/>
            <person name="Miettinen O."/>
            <person name="Hibbett D.S."/>
            <person name="Nagy L.G."/>
        </authorList>
    </citation>
    <scope>NUCLEOTIDE SEQUENCE [LARGE SCALE GENOMIC DNA]</scope>
    <source>
        <strain evidence="1 2">NL-1719</strain>
    </source>
</reference>
<dbReference type="Proteomes" id="UP000308600">
    <property type="component" value="Unassembled WGS sequence"/>
</dbReference>
<protein>
    <submittedName>
        <fullName evidence="1">Uncharacterized protein</fullName>
    </submittedName>
</protein>